<name>A0ABV1A0F7_9TELE</name>
<proteinExistence type="predicted"/>
<gene>
    <name evidence="1" type="ORF">AMECASPLE_026381</name>
</gene>
<protein>
    <submittedName>
        <fullName evidence="1">Uncharacterized protein</fullName>
    </submittedName>
</protein>
<dbReference type="EMBL" id="JAHRIP010077924">
    <property type="protein sequence ID" value="MEQ2311993.1"/>
    <property type="molecule type" value="Genomic_DNA"/>
</dbReference>
<reference evidence="1 2" key="1">
    <citation type="submission" date="2021-06" db="EMBL/GenBank/DDBJ databases">
        <authorList>
            <person name="Palmer J.M."/>
        </authorList>
    </citation>
    <scope>NUCLEOTIDE SEQUENCE [LARGE SCALE GENOMIC DNA]</scope>
    <source>
        <strain evidence="1 2">AS_MEX2019</strain>
        <tissue evidence="1">Muscle</tissue>
    </source>
</reference>
<organism evidence="1 2">
    <name type="scientific">Ameca splendens</name>
    <dbReference type="NCBI Taxonomy" id="208324"/>
    <lineage>
        <taxon>Eukaryota</taxon>
        <taxon>Metazoa</taxon>
        <taxon>Chordata</taxon>
        <taxon>Craniata</taxon>
        <taxon>Vertebrata</taxon>
        <taxon>Euteleostomi</taxon>
        <taxon>Actinopterygii</taxon>
        <taxon>Neopterygii</taxon>
        <taxon>Teleostei</taxon>
        <taxon>Neoteleostei</taxon>
        <taxon>Acanthomorphata</taxon>
        <taxon>Ovalentaria</taxon>
        <taxon>Atherinomorphae</taxon>
        <taxon>Cyprinodontiformes</taxon>
        <taxon>Goodeidae</taxon>
        <taxon>Ameca</taxon>
    </lineage>
</organism>
<dbReference type="Proteomes" id="UP001469553">
    <property type="component" value="Unassembled WGS sequence"/>
</dbReference>
<evidence type="ECO:0000313" key="2">
    <source>
        <dbReference type="Proteomes" id="UP001469553"/>
    </source>
</evidence>
<accession>A0ABV1A0F7</accession>
<evidence type="ECO:0000313" key="1">
    <source>
        <dbReference type="EMBL" id="MEQ2311993.1"/>
    </source>
</evidence>
<sequence>MAKTVSVMIVSVRTRKERSVETFIAGVNTPKRTLLWTKEPGETHFLWWSRSTSVIVWVSVGPICREELLKLEVCR</sequence>
<keyword evidence="2" id="KW-1185">Reference proteome</keyword>
<comment type="caution">
    <text evidence="1">The sequence shown here is derived from an EMBL/GenBank/DDBJ whole genome shotgun (WGS) entry which is preliminary data.</text>
</comment>